<evidence type="ECO:0000313" key="1">
    <source>
        <dbReference type="EMBL" id="GAG00725.1"/>
    </source>
</evidence>
<gene>
    <name evidence="1" type="ORF">S01H1_45482</name>
</gene>
<dbReference type="InterPro" id="IPR013783">
    <property type="entry name" value="Ig-like_fold"/>
</dbReference>
<protein>
    <recommendedName>
        <fullName evidence="2">Fibronectin type-III domain-containing protein</fullName>
    </recommendedName>
</protein>
<name>X0U568_9ZZZZ</name>
<reference evidence="1" key="1">
    <citation type="journal article" date="2014" name="Front. Microbiol.">
        <title>High frequency of phylogenetically diverse reductive dehalogenase-homologous genes in deep subseafloor sedimentary metagenomes.</title>
        <authorList>
            <person name="Kawai M."/>
            <person name="Futagami T."/>
            <person name="Toyoda A."/>
            <person name="Takaki Y."/>
            <person name="Nishi S."/>
            <person name="Hori S."/>
            <person name="Arai W."/>
            <person name="Tsubouchi T."/>
            <person name="Morono Y."/>
            <person name="Uchiyama I."/>
            <person name="Ito T."/>
            <person name="Fujiyama A."/>
            <person name="Inagaki F."/>
            <person name="Takami H."/>
        </authorList>
    </citation>
    <scope>NUCLEOTIDE SEQUENCE</scope>
    <source>
        <strain evidence="1">Expedition CK06-06</strain>
    </source>
</reference>
<accession>X0U568</accession>
<evidence type="ECO:0008006" key="2">
    <source>
        <dbReference type="Google" id="ProtNLM"/>
    </source>
</evidence>
<dbReference type="EMBL" id="BARS01029067">
    <property type="protein sequence ID" value="GAG00725.1"/>
    <property type="molecule type" value="Genomic_DNA"/>
</dbReference>
<comment type="caution">
    <text evidence="1">The sequence shown here is derived from an EMBL/GenBank/DDBJ whole genome shotgun (WGS) entry which is preliminary data.</text>
</comment>
<dbReference type="SUPFAM" id="SSF49265">
    <property type="entry name" value="Fibronectin type III"/>
    <property type="match status" value="1"/>
</dbReference>
<dbReference type="InterPro" id="IPR036116">
    <property type="entry name" value="FN3_sf"/>
</dbReference>
<proteinExistence type="predicted"/>
<dbReference type="AlphaFoldDB" id="X0U568"/>
<organism evidence="1">
    <name type="scientific">marine sediment metagenome</name>
    <dbReference type="NCBI Taxonomy" id="412755"/>
    <lineage>
        <taxon>unclassified sequences</taxon>
        <taxon>metagenomes</taxon>
        <taxon>ecological metagenomes</taxon>
    </lineage>
</organism>
<sequence length="226" mass="24944">MECPTPAITTLELPADGAAGLPQPIHLDWADAAGATKYRLQVDDNADFGSPEKDDLRIYSHFSYADLNTDGTRYYWRVASGNDCGNWSGWSGIRNFTTECVVLEPPTLSGPPDEEGLDVREPVVLTWGDVAGATDYDVRVSDDEMFNNIIAENIHASSGFTIEYPFQSGTWYYWEVRTNNACGDGDWSDTWEFQPNCPTAGIPTLESPSNGALSVMQPIELDWTDV</sequence>
<feature type="non-terminal residue" evidence="1">
    <location>
        <position position="226"/>
    </location>
</feature>
<dbReference type="Gene3D" id="2.60.40.10">
    <property type="entry name" value="Immunoglobulins"/>
    <property type="match status" value="2"/>
</dbReference>